<protein>
    <recommendedName>
        <fullName evidence="3">DUF7492 domain-containing protein</fullName>
    </recommendedName>
</protein>
<feature type="region of interest" description="Disordered" evidence="1">
    <location>
        <begin position="373"/>
        <end position="415"/>
    </location>
</feature>
<organism evidence="4 5">
    <name type="scientific">Colletotrichum sidae</name>
    <dbReference type="NCBI Taxonomy" id="1347389"/>
    <lineage>
        <taxon>Eukaryota</taxon>
        <taxon>Fungi</taxon>
        <taxon>Dikarya</taxon>
        <taxon>Ascomycota</taxon>
        <taxon>Pezizomycotina</taxon>
        <taxon>Sordariomycetes</taxon>
        <taxon>Hypocreomycetidae</taxon>
        <taxon>Glomerellales</taxon>
        <taxon>Glomerellaceae</taxon>
        <taxon>Colletotrichum</taxon>
        <taxon>Colletotrichum orbiculare species complex</taxon>
    </lineage>
</organism>
<reference evidence="4 5" key="1">
    <citation type="submission" date="2018-11" db="EMBL/GenBank/DDBJ databases">
        <title>Genome sequence and assembly of Colletotrichum sidae.</title>
        <authorList>
            <person name="Gan P."/>
            <person name="Shirasu K."/>
        </authorList>
    </citation>
    <scope>NUCLEOTIDE SEQUENCE [LARGE SCALE GENOMIC DNA]</scope>
    <source>
        <strain evidence="4 5">CBS 518.97</strain>
    </source>
</reference>
<dbReference type="EMBL" id="QAPF01000005">
    <property type="protein sequence ID" value="TEA22501.1"/>
    <property type="molecule type" value="Genomic_DNA"/>
</dbReference>
<evidence type="ECO:0000256" key="1">
    <source>
        <dbReference type="SAM" id="MobiDB-lite"/>
    </source>
</evidence>
<accession>A0A4R8TW10</accession>
<dbReference type="AlphaFoldDB" id="A0A4R8TW10"/>
<name>A0A4R8TW10_9PEZI</name>
<dbReference type="Proteomes" id="UP000295604">
    <property type="component" value="Unassembled WGS sequence"/>
</dbReference>
<dbReference type="Pfam" id="PF24320">
    <property type="entry name" value="DUF7492"/>
    <property type="match status" value="1"/>
</dbReference>
<keyword evidence="5" id="KW-1185">Reference proteome</keyword>
<feature type="signal peptide" evidence="2">
    <location>
        <begin position="1"/>
        <end position="19"/>
    </location>
</feature>
<feature type="region of interest" description="Disordered" evidence="1">
    <location>
        <begin position="319"/>
        <end position="353"/>
    </location>
</feature>
<dbReference type="InterPro" id="IPR055915">
    <property type="entry name" value="DUF7492"/>
</dbReference>
<sequence>MRSPLLPILLACLLGFVASHSWVEELLRVASNGTLVGPSGYSDGWNGRGAGFNDDLYTNRLPSQGVKMCKTAGQPQPASFPHLTAAPGDFISLRYQENGHVTKPESPGRKPLNRGTIFIYGTTQPKLDDTVFDAHRQWTVDGKGGDGRGRLLATRNYDDLQCHQVNDSPISQKRKAEFAHTAIQPMGDNIWCQAAFQIPEDVAQGASYSIYWVWSWPTFKTQADTAGTENGVFPDFPPQDAHLDKRALISDRIETAEVYTSCSTIKIQGEKLVKGATDSASAKNSDSLAGFSFPSTTDYNVNAIKDQLQNQFLVAVDGAGVPDSSPGNGTQSSLPSSAPTSSPTPTSSPDGNKARVVTVTAEALTMYSVLTVTVSPQPTPSPSNSAGGDGEVQPTPFLQGRHIRGRDSWNFHQRV</sequence>
<proteinExistence type="predicted"/>
<feature type="compositionally biased region" description="Low complexity" evidence="1">
    <location>
        <begin position="332"/>
        <end position="349"/>
    </location>
</feature>
<feature type="domain" description="DUF7492" evidence="3">
    <location>
        <begin position="18"/>
        <end position="225"/>
    </location>
</feature>
<comment type="caution">
    <text evidence="4">The sequence shown here is derived from an EMBL/GenBank/DDBJ whole genome shotgun (WGS) entry which is preliminary data.</text>
</comment>
<feature type="chain" id="PRO_5020588493" description="DUF7492 domain-containing protein" evidence="2">
    <location>
        <begin position="20"/>
        <end position="415"/>
    </location>
</feature>
<evidence type="ECO:0000256" key="2">
    <source>
        <dbReference type="SAM" id="SignalP"/>
    </source>
</evidence>
<evidence type="ECO:0000259" key="3">
    <source>
        <dbReference type="Pfam" id="PF24320"/>
    </source>
</evidence>
<evidence type="ECO:0000313" key="5">
    <source>
        <dbReference type="Proteomes" id="UP000295604"/>
    </source>
</evidence>
<keyword evidence="2" id="KW-0732">Signal</keyword>
<evidence type="ECO:0000313" key="4">
    <source>
        <dbReference type="EMBL" id="TEA22501.1"/>
    </source>
</evidence>
<gene>
    <name evidence="4" type="ORF">C8034_v009905</name>
</gene>